<accession>A0A3A9WAP9</accession>
<evidence type="ECO:0000259" key="1">
    <source>
        <dbReference type="Pfam" id="PF09250"/>
    </source>
</evidence>
<dbReference type="Proteomes" id="UP000268652">
    <property type="component" value="Unassembled WGS sequence"/>
</dbReference>
<dbReference type="Pfam" id="PF09250">
    <property type="entry name" value="Prim-Pol"/>
    <property type="match status" value="1"/>
</dbReference>
<dbReference type="EMBL" id="RBDX01000008">
    <property type="protein sequence ID" value="RKN09443.1"/>
    <property type="molecule type" value="Genomic_DNA"/>
</dbReference>
<comment type="caution">
    <text evidence="2">The sequence shown here is derived from an EMBL/GenBank/DDBJ whole genome shotgun (WGS) entry which is preliminary data.</text>
</comment>
<organism evidence="2 5">
    <name type="scientific">Streptomyces radicis</name>
    <dbReference type="NCBI Taxonomy" id="1750517"/>
    <lineage>
        <taxon>Bacteria</taxon>
        <taxon>Bacillati</taxon>
        <taxon>Actinomycetota</taxon>
        <taxon>Actinomycetes</taxon>
        <taxon>Kitasatosporales</taxon>
        <taxon>Streptomycetaceae</taxon>
        <taxon>Streptomyces</taxon>
    </lineage>
</organism>
<keyword evidence="4" id="KW-1185">Reference proteome</keyword>
<sequence>MQMMTRRGLGWLSEAADLPEHCREVWADDPRRPYALPTGRVFDMVVLEQRVGVETFDQLERHHMPVGPVMADWATRQVGFFLVPGSRERFERTLSTETPEPPAYRYLGKDCVAVVPGPMPLSGDRYTWLRAPMVRLDSAPTRAVALAAMLVAAHELVCRADRYGEALSRRPAIARGEEPGHDR</sequence>
<proteinExistence type="predicted"/>
<name>A0A3A9WAP9_9ACTN</name>
<gene>
    <name evidence="3" type="ORF">D7318_13325</name>
    <name evidence="2" type="ORF">D7319_13200</name>
</gene>
<feature type="domain" description="DNA primase/polymerase bifunctional N-terminal" evidence="1">
    <location>
        <begin position="10"/>
        <end position="140"/>
    </location>
</feature>
<evidence type="ECO:0000313" key="2">
    <source>
        <dbReference type="EMBL" id="RKN09443.1"/>
    </source>
</evidence>
<evidence type="ECO:0000313" key="4">
    <source>
        <dbReference type="Proteomes" id="UP000268652"/>
    </source>
</evidence>
<dbReference type="InterPro" id="IPR015330">
    <property type="entry name" value="DNA_primase/pol_bifunc_N"/>
</dbReference>
<evidence type="ECO:0000313" key="5">
    <source>
        <dbReference type="Proteomes" id="UP000275024"/>
    </source>
</evidence>
<dbReference type="OrthoDB" id="4350531at2"/>
<dbReference type="Proteomes" id="UP000275024">
    <property type="component" value="Unassembled WGS sequence"/>
</dbReference>
<dbReference type="AlphaFoldDB" id="A0A3A9WAP9"/>
<reference evidence="4 5" key="1">
    <citation type="submission" date="2018-09" db="EMBL/GenBank/DDBJ databases">
        <title>Streptomyces sp. nov. DS1-2, an endophytic actinomycete isolated from roots of Dendrobium scabrilingue.</title>
        <authorList>
            <person name="Kuncharoen N."/>
            <person name="Kudo T."/>
            <person name="Ohkuma M."/>
            <person name="Yuki M."/>
            <person name="Tanasupawat S."/>
        </authorList>
    </citation>
    <scope>NUCLEOTIDE SEQUENCE [LARGE SCALE GENOMIC DNA]</scope>
    <source>
        <strain evidence="2 5">AZ1-7</strain>
        <strain evidence="3 4">DS1-2</strain>
    </source>
</reference>
<protein>
    <recommendedName>
        <fullName evidence="1">DNA primase/polymerase bifunctional N-terminal domain-containing protein</fullName>
    </recommendedName>
</protein>
<dbReference type="EMBL" id="RBDY01000008">
    <property type="protein sequence ID" value="RKN23159.1"/>
    <property type="molecule type" value="Genomic_DNA"/>
</dbReference>
<evidence type="ECO:0000313" key="3">
    <source>
        <dbReference type="EMBL" id="RKN23159.1"/>
    </source>
</evidence>